<evidence type="ECO:0000313" key="3">
    <source>
        <dbReference type="Proteomes" id="UP000325315"/>
    </source>
</evidence>
<dbReference type="Proteomes" id="UP000325315">
    <property type="component" value="Unassembled WGS sequence"/>
</dbReference>
<evidence type="ECO:0000259" key="1">
    <source>
        <dbReference type="Pfam" id="PF25597"/>
    </source>
</evidence>
<name>A0A5B6UY47_9ROSI</name>
<dbReference type="Pfam" id="PF25597">
    <property type="entry name" value="SH3_retrovirus"/>
    <property type="match status" value="1"/>
</dbReference>
<feature type="domain" description="Retroviral polymerase SH3-like" evidence="1">
    <location>
        <begin position="61"/>
        <end position="111"/>
    </location>
</feature>
<dbReference type="InterPro" id="IPR039537">
    <property type="entry name" value="Retrotran_Ty1/copia-like"/>
</dbReference>
<protein>
    <submittedName>
        <fullName evidence="2">Retrovirus-related Pol polyprotein from transposon TNT 1-94</fullName>
    </submittedName>
</protein>
<keyword evidence="3" id="KW-1185">Reference proteome</keyword>
<evidence type="ECO:0000313" key="2">
    <source>
        <dbReference type="EMBL" id="KAA3461202.1"/>
    </source>
</evidence>
<dbReference type="InterPro" id="IPR057670">
    <property type="entry name" value="SH3_retrovirus"/>
</dbReference>
<reference evidence="3" key="1">
    <citation type="journal article" date="2019" name="Plant Biotechnol. J.">
        <title>Genome sequencing of the Australian wild diploid species Gossypium australe highlights disease resistance and delayed gland morphogenesis.</title>
        <authorList>
            <person name="Cai Y."/>
            <person name="Cai X."/>
            <person name="Wang Q."/>
            <person name="Wang P."/>
            <person name="Zhang Y."/>
            <person name="Cai C."/>
            <person name="Xu Y."/>
            <person name="Wang K."/>
            <person name="Zhou Z."/>
            <person name="Wang C."/>
            <person name="Geng S."/>
            <person name="Li B."/>
            <person name="Dong Q."/>
            <person name="Hou Y."/>
            <person name="Wang H."/>
            <person name="Ai P."/>
            <person name="Liu Z."/>
            <person name="Yi F."/>
            <person name="Sun M."/>
            <person name="An G."/>
            <person name="Cheng J."/>
            <person name="Zhang Y."/>
            <person name="Shi Q."/>
            <person name="Xie Y."/>
            <person name="Shi X."/>
            <person name="Chang Y."/>
            <person name="Huang F."/>
            <person name="Chen Y."/>
            <person name="Hong S."/>
            <person name="Mi L."/>
            <person name="Sun Q."/>
            <person name="Zhang L."/>
            <person name="Zhou B."/>
            <person name="Peng R."/>
            <person name="Zhang X."/>
            <person name="Liu F."/>
        </authorList>
    </citation>
    <scope>NUCLEOTIDE SEQUENCE [LARGE SCALE GENOMIC DNA]</scope>
    <source>
        <strain evidence="3">cv. PA1801</strain>
    </source>
</reference>
<comment type="caution">
    <text evidence="2">The sequence shown here is derived from an EMBL/GenBank/DDBJ whole genome shotgun (WGS) entry which is preliminary data.</text>
</comment>
<dbReference type="EMBL" id="SMMG02000009">
    <property type="protein sequence ID" value="KAA3461202.1"/>
    <property type="molecule type" value="Genomic_DNA"/>
</dbReference>
<dbReference type="OrthoDB" id="1751476at2759"/>
<dbReference type="PANTHER" id="PTHR42648">
    <property type="entry name" value="TRANSPOSASE, PUTATIVE-RELATED"/>
    <property type="match status" value="1"/>
</dbReference>
<gene>
    <name evidence="2" type="ORF">EPI10_027790</name>
</gene>
<dbReference type="PANTHER" id="PTHR42648:SF21">
    <property type="entry name" value="CYSTEINE-RICH RLK (RECEPTOR-LIKE PROTEIN KINASE) 8"/>
    <property type="match status" value="1"/>
</dbReference>
<sequence length="226" mass="26563">MARVMLNSKDVAHKFWVEAINTTIYVIYRVHLRLKSQVTPCKLWKGRKPSVRYFLIFGSTYFILKDREYQRKFDSKSDECVFLGYAINGRTYRVYNKRTQKVMDSINVIEDDPLKSLVKAVVLTSSDHSQMDNKHTNESKKNEDEIEIEDHCDEFDLTQPTFRVRKNHSTSDIIGDIHDGVQTRGKPKNIYQDMVRFACYTSQFEPKCVEEALEDAEWIQAMQDEL</sequence>
<dbReference type="AlphaFoldDB" id="A0A5B6UY47"/>
<organism evidence="2 3">
    <name type="scientific">Gossypium australe</name>
    <dbReference type="NCBI Taxonomy" id="47621"/>
    <lineage>
        <taxon>Eukaryota</taxon>
        <taxon>Viridiplantae</taxon>
        <taxon>Streptophyta</taxon>
        <taxon>Embryophyta</taxon>
        <taxon>Tracheophyta</taxon>
        <taxon>Spermatophyta</taxon>
        <taxon>Magnoliopsida</taxon>
        <taxon>eudicotyledons</taxon>
        <taxon>Gunneridae</taxon>
        <taxon>Pentapetalae</taxon>
        <taxon>rosids</taxon>
        <taxon>malvids</taxon>
        <taxon>Malvales</taxon>
        <taxon>Malvaceae</taxon>
        <taxon>Malvoideae</taxon>
        <taxon>Gossypium</taxon>
    </lineage>
</organism>
<proteinExistence type="predicted"/>
<accession>A0A5B6UY47</accession>